<evidence type="ECO:0000313" key="1">
    <source>
        <dbReference type="Proteomes" id="UP000095286"/>
    </source>
</evidence>
<sequence>MLNFDCEDNYVCQVSPKYMLYNNVTYIMEEEKYTQNITILIKPTLIGITHLVMSIKNESDRSNTVISDFKFKVVKIKDSNLLGDIFICLLVSFGLFVSLIMGTQIEIPKLHEIIRNPKPVLISTSIQFIVLPLLGYLMTQTLIVNESNLVKFSLFACSCSPGGGKSSIWTYLFDGNLNLSVSMTLVQTIVAMGAMPFWIHFLGSQFLESENIQVPYSALFKSIITLVVPVGIGMLIIRYRPRLAEIINDWAKSVTLLMTIAITILGIVLYYDIFWLFNLRMFIAGTIIPWSGYVIAYLTSKIFNLNVADKITTAIETGIQNIGFPVMIILLAFEEPEISISMCMPIIIGLMTDKPLITLYLYLRCIKKNLKSKKPFL</sequence>
<protein>
    <submittedName>
        <fullName evidence="2">Sodium/bile acid cotransporter-like</fullName>
    </submittedName>
</protein>
<organism evidence="1 2">
    <name type="scientific">Rhabditophanes sp. KR3021</name>
    <dbReference type="NCBI Taxonomy" id="114890"/>
    <lineage>
        <taxon>Eukaryota</taxon>
        <taxon>Metazoa</taxon>
        <taxon>Ecdysozoa</taxon>
        <taxon>Nematoda</taxon>
        <taxon>Chromadorea</taxon>
        <taxon>Rhabditida</taxon>
        <taxon>Tylenchina</taxon>
        <taxon>Panagrolaimomorpha</taxon>
        <taxon>Strongyloidoidea</taxon>
        <taxon>Alloionematidae</taxon>
        <taxon>Rhabditophanes</taxon>
    </lineage>
</organism>
<evidence type="ECO:0000313" key="2">
    <source>
        <dbReference type="WBParaSite" id="RSKR_0000709275.1"/>
    </source>
</evidence>
<accession>A0AC35U4K5</accession>
<dbReference type="Proteomes" id="UP000095286">
    <property type="component" value="Unplaced"/>
</dbReference>
<dbReference type="WBParaSite" id="RSKR_0000709275.1">
    <property type="protein sequence ID" value="RSKR_0000709275.1"/>
    <property type="gene ID" value="RSKR_0000709275"/>
</dbReference>
<name>A0AC35U4K5_9BILA</name>
<reference evidence="2" key="1">
    <citation type="submission" date="2016-11" db="UniProtKB">
        <authorList>
            <consortium name="WormBaseParasite"/>
        </authorList>
    </citation>
    <scope>IDENTIFICATION</scope>
    <source>
        <strain evidence="2">KR3021</strain>
    </source>
</reference>
<proteinExistence type="predicted"/>